<sequence>MGITIKEIGFKTVRRPLKTPFKSVLQQVDEREVIVVSVQDESGDIGYGECVAFETPWYTEETITSCRFVLEHVLLPLLRGQNFQHPKEVWELFKAVKGNRMAKAAIEMAVWDLFAKQQQQPLWQFVGGILKAVPAGIVIAADPSQIGDRVAQANNAGYKRIKIKIHPDTDPFVLKSVVTNYPELLFFADANGSFNKANFERLKEFDDVGFTLIEQPFGEREWALHARAKAQLNTKICLDESISSVDDVQQMIDMKAGDIVVLKMSRLGGWTETLKVVELCREHSIGMWVGGMIEFGVSKAHNLALASLPGIEYPGDFSASTHFWEKDIIEPEIFVDNGEIQLSQLTGIGYKVDTAHLSPSEEAKECF</sequence>
<dbReference type="PANTHER" id="PTHR48073">
    <property type="entry name" value="O-SUCCINYLBENZOATE SYNTHASE-RELATED"/>
    <property type="match status" value="1"/>
</dbReference>
<dbReference type="Pfam" id="PF02746">
    <property type="entry name" value="MR_MLE_N"/>
    <property type="match status" value="1"/>
</dbReference>
<protein>
    <recommendedName>
        <fullName evidence="5 6">o-succinylbenzoate synthase</fullName>
        <ecNumber evidence="5 6">4.2.1.113</ecNumber>
    </recommendedName>
</protein>
<evidence type="ECO:0000256" key="3">
    <source>
        <dbReference type="ARBA" id="ARBA00022842"/>
    </source>
</evidence>
<dbReference type="PANTHER" id="PTHR48073:SF5">
    <property type="entry name" value="O-SUCCINYLBENZOATE SYNTHASE"/>
    <property type="match status" value="1"/>
</dbReference>
<dbReference type="EC" id="4.2.1.113" evidence="5 6"/>
<dbReference type="Gene3D" id="3.30.390.10">
    <property type="entry name" value="Enolase-like, N-terminal domain"/>
    <property type="match status" value="1"/>
</dbReference>
<dbReference type="NCBIfam" id="TIGR01928">
    <property type="entry name" value="menC_lowGC_arch"/>
    <property type="match status" value="1"/>
</dbReference>
<dbReference type="SFLD" id="SFLDF00009">
    <property type="entry name" value="o-succinylbenzoate_synthase"/>
    <property type="match status" value="1"/>
</dbReference>
<evidence type="ECO:0000256" key="4">
    <source>
        <dbReference type="ARBA" id="ARBA00023239"/>
    </source>
</evidence>
<dbReference type="Gene3D" id="3.20.20.120">
    <property type="entry name" value="Enolase-like C-terminal domain"/>
    <property type="match status" value="1"/>
</dbReference>
<dbReference type="Pfam" id="PF13378">
    <property type="entry name" value="MR_MLE_C"/>
    <property type="match status" value="1"/>
</dbReference>
<dbReference type="EMBL" id="CP019401">
    <property type="protein sequence ID" value="AQU78860.1"/>
    <property type="molecule type" value="Genomic_DNA"/>
</dbReference>
<reference evidence="8 9" key="1">
    <citation type="submission" date="2017-01" db="EMBL/GenBank/DDBJ databases">
        <title>Planococcus faecalis genome complete sequence.</title>
        <authorList>
            <person name="Lee P.C."/>
        </authorList>
    </citation>
    <scope>NUCLEOTIDE SEQUENCE [LARGE SCALE GENOMIC DNA]</scope>
    <source>
        <strain evidence="8 9">AJ003</strain>
    </source>
</reference>
<organism evidence="8 9">
    <name type="scientific">Planococcus faecalis</name>
    <dbReference type="NCBI Taxonomy" id="1598147"/>
    <lineage>
        <taxon>Bacteria</taxon>
        <taxon>Bacillati</taxon>
        <taxon>Bacillota</taxon>
        <taxon>Bacilli</taxon>
        <taxon>Bacillales</taxon>
        <taxon>Caryophanaceae</taxon>
        <taxon>Planococcus</taxon>
    </lineage>
</organism>
<dbReference type="InterPro" id="IPR036849">
    <property type="entry name" value="Enolase-like_C_sf"/>
</dbReference>
<accession>A0ABM6IQJ7</accession>
<keyword evidence="4" id="KW-0456">Lyase</keyword>
<evidence type="ECO:0000256" key="1">
    <source>
        <dbReference type="ARBA" id="ARBA00001968"/>
    </source>
</evidence>
<dbReference type="SFLD" id="SFLDS00001">
    <property type="entry name" value="Enolase"/>
    <property type="match status" value="1"/>
</dbReference>
<evidence type="ECO:0000313" key="8">
    <source>
        <dbReference type="EMBL" id="AQU78860.1"/>
    </source>
</evidence>
<dbReference type="InterPro" id="IPR029017">
    <property type="entry name" value="Enolase-like_N"/>
</dbReference>
<keyword evidence="2" id="KW-0479">Metal-binding</keyword>
<evidence type="ECO:0000259" key="7">
    <source>
        <dbReference type="SMART" id="SM00922"/>
    </source>
</evidence>
<dbReference type="SUPFAM" id="SSF51604">
    <property type="entry name" value="Enolase C-terminal domain-like"/>
    <property type="match status" value="1"/>
</dbReference>
<comment type="cofactor">
    <cofactor evidence="1">
        <name>a divalent metal cation</name>
        <dbReference type="ChEBI" id="CHEBI:60240"/>
    </cofactor>
</comment>
<keyword evidence="3" id="KW-0460">Magnesium</keyword>
<dbReference type="InterPro" id="IPR029065">
    <property type="entry name" value="Enolase_C-like"/>
</dbReference>
<dbReference type="InterPro" id="IPR010197">
    <property type="entry name" value="OSBS/NAAAR"/>
</dbReference>
<dbReference type="InterPro" id="IPR013341">
    <property type="entry name" value="Mandelate_racemase_N_dom"/>
</dbReference>
<dbReference type="InterPro" id="IPR013342">
    <property type="entry name" value="Mandelate_racemase_C"/>
</dbReference>
<evidence type="ECO:0000256" key="2">
    <source>
        <dbReference type="ARBA" id="ARBA00022723"/>
    </source>
</evidence>
<evidence type="ECO:0000256" key="6">
    <source>
        <dbReference type="NCBIfam" id="TIGR01928"/>
    </source>
</evidence>
<dbReference type="Proteomes" id="UP000189661">
    <property type="component" value="Chromosome"/>
</dbReference>
<proteinExistence type="predicted"/>
<dbReference type="SMART" id="SM00922">
    <property type="entry name" value="MR_MLE"/>
    <property type="match status" value="1"/>
</dbReference>
<feature type="domain" description="Mandelate racemase/muconate lactonizing enzyme C-terminal" evidence="7">
    <location>
        <begin position="143"/>
        <end position="235"/>
    </location>
</feature>
<dbReference type="SFLD" id="SFLDG00180">
    <property type="entry name" value="muconate_cycloisomerase"/>
    <property type="match status" value="1"/>
</dbReference>
<evidence type="ECO:0000313" key="9">
    <source>
        <dbReference type="Proteomes" id="UP000189661"/>
    </source>
</evidence>
<name>A0ABM6IQJ7_9BACL</name>
<dbReference type="RefSeq" id="WP_078080256.1">
    <property type="nucleotide sequence ID" value="NZ_CP019401.1"/>
</dbReference>
<keyword evidence="9" id="KW-1185">Reference proteome</keyword>
<gene>
    <name evidence="8" type="ORF">AJGP001_06135</name>
</gene>
<evidence type="ECO:0000256" key="5">
    <source>
        <dbReference type="ARBA" id="ARBA00029491"/>
    </source>
</evidence>
<dbReference type="SUPFAM" id="SSF54826">
    <property type="entry name" value="Enolase N-terminal domain-like"/>
    <property type="match status" value="1"/>
</dbReference>